<feature type="domain" description="PKD" evidence="1">
    <location>
        <begin position="767"/>
        <end position="834"/>
    </location>
</feature>
<dbReference type="Pfam" id="PF25778">
    <property type="entry name" value="DUF7948"/>
    <property type="match status" value="1"/>
</dbReference>
<keyword evidence="3" id="KW-1185">Reference proteome</keyword>
<dbReference type="InterPro" id="IPR035986">
    <property type="entry name" value="PKD_dom_sf"/>
</dbReference>
<dbReference type="Pfam" id="PF13585">
    <property type="entry name" value="CHU_C"/>
    <property type="match status" value="1"/>
</dbReference>
<organism evidence="2 3">
    <name type="scientific">Salibacter halophilus</name>
    <dbReference type="NCBI Taxonomy" id="1803916"/>
    <lineage>
        <taxon>Bacteria</taxon>
        <taxon>Pseudomonadati</taxon>
        <taxon>Bacteroidota</taxon>
        <taxon>Flavobacteriia</taxon>
        <taxon>Flavobacteriales</taxon>
        <taxon>Salibacteraceae</taxon>
        <taxon>Salibacter</taxon>
    </lineage>
</organism>
<dbReference type="InterPro" id="IPR013783">
    <property type="entry name" value="Ig-like_fold"/>
</dbReference>
<dbReference type="InterPro" id="IPR026341">
    <property type="entry name" value="T9SS_type_B"/>
</dbReference>
<dbReference type="Pfam" id="PF18911">
    <property type="entry name" value="PKD_4"/>
    <property type="match status" value="2"/>
</dbReference>
<dbReference type="PANTHER" id="PTHR35580:SF1">
    <property type="entry name" value="PHYTASE-LIKE DOMAIN-CONTAINING PROTEIN"/>
    <property type="match status" value="1"/>
</dbReference>
<gene>
    <name evidence="2" type="ORF">F3059_06480</name>
</gene>
<sequence length="1511" mass="164184">MKRLGVILVFLGLCNALSFAVKPGYKFIINHGQFHENVLFKAEIPSGNIFAEKNALTYHLYDAQLLQDLHHSPEADSNPNQKMQHHAFKMQFVDATPATVEGKEKYKHWFNYYLGNNPDKWAKKVPAFGEVQWQSLYNGIDMRLYTSENQLKYDFIVNPGSDPDKIKWQYSGLEDITVRKRSITLSTSLFDISENRPFAYQLINGEKIEVKCFFKELEDGSIGFEFPDGYNRSEPLIIDPTLIFSTYSGSTANNFGYSATFDARGYLYSASTVFDNGYPTTMGAFQTSWAGGTGGGPVGFPSINGTDIAITKWDTNGTAPIYSTYIGGSGDELPHSLVVNDNQELYLMGTTGSQDYPVIATSYDTSFNLDNNNISQVNLLAGLGVFFDIGSDLVISRFDSSGNNLLGSTFLGGTHNDGLNDGPTKFNYADEVRGEIAIDNNQNVVIVTCTRSDDIPIAGSPFQATKPGSTNNLDAAIFKMSYDLTSLTWSSYLGGIAADGLYSVAFDDQNQLYVSGGTSSINFPTTSGVIGTAHNGGIDAFVSLISEDGSSLIHSSYWGSNNYDQSYFVETDDNDDVYIFGQTAAISGQLIFNAQYNVPAGGQFITKLSPQLDSIIWSTRFGSGDGDPDISPTAFLVDLCNAVYLSGWGSSIQGGSLSTSGLTTAGNPIQSTTDGNDFYLMQLADDASSLDYATFMGGSAAEHVDGGTSRFDKKGKVYQAVCAGCATASSPPSSDFPTHPNPGAHSTTNNANGCNLAVFKIDFLLPLVVADFIAPDQGCAPFTVDFENVSLQQSATNFYWDFDDGDTSNLFEPIHTFDSAGVYNVMLVLSDTASCNLNDTLFKEITVSNDTSYTLPTVTKCINEEVKIGPNSTPIPGISYNWSPSQFLSDTTIPRTATTVPFDFTYELIIDNGVCPDTVFQPVEVDSVKIELPNDTLLCDDQFPFNLSGNSFGTGNQFVWSSDLTLTDTLNTALTDSTFQADSASTYYFTAISSNDCQLTDSVEVLSVQQQNPLITGFDDPGIGCIPYDINFNNTSTHIDSAQFFWDFGTGDTSMQVNPSYQFSNSGTYTIQLVALDTGICTQIDTTELQIEVIEPITENVADTGCLNSTIQIGSQSEPNTTYSWVESGLVSDPNASSTSAQLNSDTTLTLLATSVCVDTLYNSVRIDSISANTDSLIISCSDQNPVQVNGTAQGDNPTFQWDTLSSFANPISTQQALTYSAERGVNKLYFKATTAFGCEAIDSTNIVVSDLTVKTDGDSIVCFNDTAQLFAENQFPQNQLTFSWEPIETIITPTDSQRIVATPTTTTSYIVTSINDSGCVGKDTATIDVSSLNQGVISALASQDTILKSQTVDLLANPDTSIYSYTWSPEDVLVSNGLASVIAQPQQTTTFEVAVTDSQYPQCSDRAEVTVVVEELICGPPDIYVPNAFTPDSDGLNDELLVRGENIRDLTFKIYNRWGELVFETTNQQEGWDGIWNDSRVENGVYVYHLDLICIDGQEYFEKGNVTILK</sequence>
<dbReference type="RefSeq" id="WP_151167405.1">
    <property type="nucleotide sequence ID" value="NZ_WACR01000005.1"/>
</dbReference>
<reference evidence="2 3" key="1">
    <citation type="submission" date="2019-09" db="EMBL/GenBank/DDBJ databases">
        <title>Genomes of Cryomorphaceae.</title>
        <authorList>
            <person name="Bowman J.P."/>
        </authorList>
    </citation>
    <scope>NUCLEOTIDE SEQUENCE [LARGE SCALE GENOMIC DNA]</scope>
    <source>
        <strain evidence="2 3">KCTC 52047</strain>
    </source>
</reference>
<dbReference type="EMBL" id="WACR01000005">
    <property type="protein sequence ID" value="KAB1064344.1"/>
    <property type="molecule type" value="Genomic_DNA"/>
</dbReference>
<dbReference type="Proteomes" id="UP000435357">
    <property type="component" value="Unassembled WGS sequence"/>
</dbReference>
<dbReference type="PROSITE" id="PS50093">
    <property type="entry name" value="PKD"/>
    <property type="match status" value="2"/>
</dbReference>
<dbReference type="InterPro" id="IPR000601">
    <property type="entry name" value="PKD_dom"/>
</dbReference>
<dbReference type="SMART" id="SM00089">
    <property type="entry name" value="PKD"/>
    <property type="match status" value="3"/>
</dbReference>
<comment type="caution">
    <text evidence="2">The sequence shown here is derived from an EMBL/GenBank/DDBJ whole genome shotgun (WGS) entry which is preliminary data.</text>
</comment>
<dbReference type="NCBIfam" id="TIGR04131">
    <property type="entry name" value="Bac_Flav_CTERM"/>
    <property type="match status" value="1"/>
</dbReference>
<dbReference type="InterPro" id="IPR057708">
    <property type="entry name" value="DUF7948"/>
</dbReference>
<dbReference type="InterPro" id="IPR052918">
    <property type="entry name" value="Motility_Chemotaxis_Reg"/>
</dbReference>
<name>A0A6N6M8B7_9FLAO</name>
<dbReference type="PANTHER" id="PTHR35580">
    <property type="entry name" value="CELL SURFACE GLYCOPROTEIN (S-LAYER PROTEIN)-LIKE PROTEIN"/>
    <property type="match status" value="1"/>
</dbReference>
<accession>A0A6N6M8B7</accession>
<protein>
    <submittedName>
        <fullName evidence="2">T9SS type B sorting domain-containing protein</fullName>
    </submittedName>
</protein>
<dbReference type="CDD" id="cd00146">
    <property type="entry name" value="PKD"/>
    <property type="match status" value="2"/>
</dbReference>
<dbReference type="Gene3D" id="2.60.40.10">
    <property type="entry name" value="Immunoglobulins"/>
    <property type="match status" value="2"/>
</dbReference>
<dbReference type="SUPFAM" id="SSF49299">
    <property type="entry name" value="PKD domain"/>
    <property type="match status" value="2"/>
</dbReference>
<evidence type="ECO:0000313" key="3">
    <source>
        <dbReference type="Proteomes" id="UP000435357"/>
    </source>
</evidence>
<evidence type="ECO:0000259" key="1">
    <source>
        <dbReference type="PROSITE" id="PS50093"/>
    </source>
</evidence>
<dbReference type="OrthoDB" id="1652165at2"/>
<dbReference type="InterPro" id="IPR022409">
    <property type="entry name" value="PKD/Chitinase_dom"/>
</dbReference>
<evidence type="ECO:0000313" key="2">
    <source>
        <dbReference type="EMBL" id="KAB1064344.1"/>
    </source>
</evidence>
<feature type="domain" description="PKD" evidence="1">
    <location>
        <begin position="1013"/>
        <end position="1078"/>
    </location>
</feature>
<proteinExistence type="predicted"/>